<dbReference type="HAMAP" id="MF_00373">
    <property type="entry name" value="Ribosomal_bL28"/>
    <property type="match status" value="1"/>
</dbReference>
<evidence type="ECO:0000256" key="1">
    <source>
        <dbReference type="ARBA" id="ARBA00008760"/>
    </source>
</evidence>
<dbReference type="GO" id="GO:0003735">
    <property type="term" value="F:structural constituent of ribosome"/>
    <property type="evidence" value="ECO:0007669"/>
    <property type="project" value="InterPro"/>
</dbReference>
<dbReference type="Proteomes" id="UP000283530">
    <property type="component" value="Unassembled WGS sequence"/>
</dbReference>
<dbReference type="OrthoDB" id="361870at2759"/>
<dbReference type="GO" id="GO:0006412">
    <property type="term" value="P:translation"/>
    <property type="evidence" value="ECO:0007669"/>
    <property type="project" value="InterPro"/>
</dbReference>
<organism evidence="7 8">
    <name type="scientific">Cinnamomum micranthum f. kanehirae</name>
    <dbReference type="NCBI Taxonomy" id="337451"/>
    <lineage>
        <taxon>Eukaryota</taxon>
        <taxon>Viridiplantae</taxon>
        <taxon>Streptophyta</taxon>
        <taxon>Embryophyta</taxon>
        <taxon>Tracheophyta</taxon>
        <taxon>Spermatophyta</taxon>
        <taxon>Magnoliopsida</taxon>
        <taxon>Magnoliidae</taxon>
        <taxon>Laurales</taxon>
        <taxon>Lauraceae</taxon>
        <taxon>Cinnamomum</taxon>
    </lineage>
</organism>
<dbReference type="PANTHER" id="PTHR13528:SF2">
    <property type="entry name" value="LARGE RIBOSOMAL SUBUNIT PROTEIN BL28M"/>
    <property type="match status" value="1"/>
</dbReference>
<keyword evidence="8" id="KW-1185">Reference proteome</keyword>
<dbReference type="SUPFAM" id="SSF143800">
    <property type="entry name" value="L28p-like"/>
    <property type="match status" value="1"/>
</dbReference>
<evidence type="ECO:0000256" key="3">
    <source>
        <dbReference type="ARBA" id="ARBA00023274"/>
    </source>
</evidence>
<keyword evidence="2 7" id="KW-0689">Ribosomal protein</keyword>
<comment type="similarity">
    <text evidence="1">Belongs to the bacterial ribosomal protein bL28 family.</text>
</comment>
<dbReference type="Gene3D" id="2.30.170.40">
    <property type="entry name" value="Ribosomal protein L28/L24"/>
    <property type="match status" value="1"/>
</dbReference>
<comment type="caution">
    <text evidence="7">The sequence shown here is derived from an EMBL/GenBank/DDBJ whole genome shotgun (WGS) entry which is preliminary data.</text>
</comment>
<evidence type="ECO:0000313" key="7">
    <source>
        <dbReference type="EMBL" id="RWR81183.1"/>
    </source>
</evidence>
<dbReference type="EMBL" id="QPKB01000003">
    <property type="protein sequence ID" value="RWR81183.1"/>
    <property type="molecule type" value="Genomic_DNA"/>
</dbReference>
<dbReference type="PANTHER" id="PTHR13528">
    <property type="entry name" value="39S RIBOSOMAL PROTEIN L28, MITOCHONDRIAL"/>
    <property type="match status" value="1"/>
</dbReference>
<dbReference type="InterPro" id="IPR034704">
    <property type="entry name" value="Ribosomal_bL28/bL31-like_sf"/>
</dbReference>
<accession>A0A443NRN7</accession>
<dbReference type="InterPro" id="IPR037147">
    <property type="entry name" value="Ribosomal_bL28_sf"/>
</dbReference>
<protein>
    <recommendedName>
        <fullName evidence="4">Large ribosomal subunit protein bL28c</fullName>
    </recommendedName>
    <alternativeName>
        <fullName evidence="5">50S ribosomal protein L28, chloroplastic</fullName>
    </alternativeName>
    <alternativeName>
        <fullName evidence="6">CL28</fullName>
    </alternativeName>
</protein>
<dbReference type="AlphaFoldDB" id="A0A443NRN7"/>
<dbReference type="InterPro" id="IPR026569">
    <property type="entry name" value="Ribosomal_bL28"/>
</dbReference>
<dbReference type="GO" id="GO:1990904">
    <property type="term" value="C:ribonucleoprotein complex"/>
    <property type="evidence" value="ECO:0007669"/>
    <property type="project" value="UniProtKB-KW"/>
</dbReference>
<dbReference type="FunFam" id="2.30.170.40:FF:000005">
    <property type="entry name" value="50S ribosomal L28, chloroplastic"/>
    <property type="match status" value="1"/>
</dbReference>
<evidence type="ECO:0000256" key="5">
    <source>
        <dbReference type="ARBA" id="ARBA00035447"/>
    </source>
</evidence>
<dbReference type="Pfam" id="PF00830">
    <property type="entry name" value="Ribosomal_L28"/>
    <property type="match status" value="1"/>
</dbReference>
<name>A0A443NRN7_9MAGN</name>
<evidence type="ECO:0000256" key="4">
    <source>
        <dbReference type="ARBA" id="ARBA00035265"/>
    </source>
</evidence>
<sequence>MTTLFAPSALVSFPKSKNCNRIHVGVSASSSSSSSSSRLSLTKTKVSELGFVTSQLGGLKISNDHSLPLKSLSFASPQPVLQPIIARRICRFTGKRFNRANKVSFSNHKTKKVQFVNLQYKRVWWEAGKRFLDLRLSTNALRTIDKIGLDALAKRAGIDLRKE</sequence>
<dbReference type="InterPro" id="IPR001383">
    <property type="entry name" value="Ribosomal_bL28_bact-type"/>
</dbReference>
<evidence type="ECO:0000256" key="6">
    <source>
        <dbReference type="ARBA" id="ARBA00082772"/>
    </source>
</evidence>
<evidence type="ECO:0000313" key="8">
    <source>
        <dbReference type="Proteomes" id="UP000283530"/>
    </source>
</evidence>
<dbReference type="GO" id="GO:0005840">
    <property type="term" value="C:ribosome"/>
    <property type="evidence" value="ECO:0007669"/>
    <property type="project" value="UniProtKB-KW"/>
</dbReference>
<evidence type="ECO:0000256" key="2">
    <source>
        <dbReference type="ARBA" id="ARBA00022980"/>
    </source>
</evidence>
<reference evidence="7 8" key="1">
    <citation type="journal article" date="2019" name="Nat. Plants">
        <title>Stout camphor tree genome fills gaps in understanding of flowering plant genome evolution.</title>
        <authorList>
            <person name="Chaw S.M."/>
            <person name="Liu Y.C."/>
            <person name="Wu Y.W."/>
            <person name="Wang H.Y."/>
            <person name="Lin C.I."/>
            <person name="Wu C.S."/>
            <person name="Ke H.M."/>
            <person name="Chang L.Y."/>
            <person name="Hsu C.Y."/>
            <person name="Yang H.T."/>
            <person name="Sudianto E."/>
            <person name="Hsu M.H."/>
            <person name="Wu K.P."/>
            <person name="Wang L.N."/>
            <person name="Leebens-Mack J.H."/>
            <person name="Tsai I.J."/>
        </authorList>
    </citation>
    <scope>NUCLEOTIDE SEQUENCE [LARGE SCALE GENOMIC DNA]</scope>
    <source>
        <strain evidence="8">cv. Chaw 1501</strain>
        <tissue evidence="7">Young leaves</tissue>
    </source>
</reference>
<proteinExistence type="inferred from homology"/>
<gene>
    <name evidence="7" type="ORF">CKAN_00985500</name>
</gene>
<keyword evidence="3" id="KW-0687">Ribonucleoprotein</keyword>
<dbReference type="NCBIfam" id="TIGR00009">
    <property type="entry name" value="L28"/>
    <property type="match status" value="1"/>
</dbReference>
<dbReference type="STRING" id="337451.A0A443NRN7"/>